<dbReference type="GO" id="GO:0008233">
    <property type="term" value="F:peptidase activity"/>
    <property type="evidence" value="ECO:0007669"/>
    <property type="project" value="UniProtKB-KW"/>
</dbReference>
<dbReference type="SMART" id="SM00793">
    <property type="entry name" value="AgrB"/>
    <property type="match status" value="1"/>
</dbReference>
<evidence type="ECO:0000256" key="5">
    <source>
        <dbReference type="ARBA" id="ARBA00022801"/>
    </source>
</evidence>
<organism evidence="9 10">
    <name type="scientific">Paenibacillus typhae</name>
    <dbReference type="NCBI Taxonomy" id="1174501"/>
    <lineage>
        <taxon>Bacteria</taxon>
        <taxon>Bacillati</taxon>
        <taxon>Bacillota</taxon>
        <taxon>Bacilli</taxon>
        <taxon>Bacillales</taxon>
        <taxon>Paenibacillaceae</taxon>
        <taxon>Paenibacillus</taxon>
    </lineage>
</organism>
<feature type="transmembrane region" description="Helical" evidence="8">
    <location>
        <begin position="103"/>
        <end position="122"/>
    </location>
</feature>
<evidence type="ECO:0000256" key="1">
    <source>
        <dbReference type="ARBA" id="ARBA00022475"/>
    </source>
</evidence>
<evidence type="ECO:0000256" key="4">
    <source>
        <dbReference type="ARBA" id="ARBA00022692"/>
    </source>
</evidence>
<name>A0A1G8UMC9_9BACL</name>
<keyword evidence="1" id="KW-1003">Cell membrane</keyword>
<dbReference type="GO" id="GO:0016020">
    <property type="term" value="C:membrane"/>
    <property type="evidence" value="ECO:0007669"/>
    <property type="project" value="InterPro"/>
</dbReference>
<dbReference type="GO" id="GO:0009372">
    <property type="term" value="P:quorum sensing"/>
    <property type="evidence" value="ECO:0007669"/>
    <property type="project" value="UniProtKB-KW"/>
</dbReference>
<keyword evidence="3" id="KW-0645">Protease</keyword>
<dbReference type="OrthoDB" id="2666767at2"/>
<evidence type="ECO:0000256" key="2">
    <source>
        <dbReference type="ARBA" id="ARBA00022654"/>
    </source>
</evidence>
<dbReference type="InterPro" id="IPR006741">
    <property type="entry name" value="AgrB"/>
</dbReference>
<feature type="transmembrane region" description="Helical" evidence="8">
    <location>
        <begin position="134"/>
        <end position="159"/>
    </location>
</feature>
<dbReference type="Pfam" id="PF04647">
    <property type="entry name" value="AgrB"/>
    <property type="match status" value="1"/>
</dbReference>
<evidence type="ECO:0000256" key="7">
    <source>
        <dbReference type="ARBA" id="ARBA00023136"/>
    </source>
</evidence>
<evidence type="ECO:0000313" key="9">
    <source>
        <dbReference type="EMBL" id="SDJ54315.1"/>
    </source>
</evidence>
<evidence type="ECO:0000313" key="10">
    <source>
        <dbReference type="Proteomes" id="UP000199050"/>
    </source>
</evidence>
<evidence type="ECO:0000256" key="6">
    <source>
        <dbReference type="ARBA" id="ARBA00022989"/>
    </source>
</evidence>
<sequence length="186" mass="19985">MLERMAGWAAARIKQIVPEHPASYAVLKFALAVIFNVVLVISCTLLVSLATGHTAEAVLILIFFALLRQVSGGVHLKSGLACVLFTTALFTALSYVRAGQLCIQIMNGLSLLLVLLLAPAGIDQQIRIPRRHWPGLKIIAAVLVTVNFYLSSPVIAAAFTAQSISLVFAWRKGSGNHQNISAQGRL</sequence>
<evidence type="ECO:0000256" key="3">
    <source>
        <dbReference type="ARBA" id="ARBA00022670"/>
    </source>
</evidence>
<dbReference type="RefSeq" id="WP_090715724.1">
    <property type="nucleotide sequence ID" value="NZ_FNDX01000019.1"/>
</dbReference>
<feature type="transmembrane region" description="Helical" evidence="8">
    <location>
        <begin position="21"/>
        <end position="41"/>
    </location>
</feature>
<feature type="transmembrane region" description="Helical" evidence="8">
    <location>
        <begin position="79"/>
        <end position="97"/>
    </location>
</feature>
<dbReference type="STRING" id="1174501.SAMN05216192_11922"/>
<keyword evidence="10" id="KW-1185">Reference proteome</keyword>
<keyword evidence="4 8" id="KW-0812">Transmembrane</keyword>
<keyword evidence="2" id="KW-0673">Quorum sensing</keyword>
<gene>
    <name evidence="9" type="ORF">SAMN05216192_11922</name>
</gene>
<feature type="transmembrane region" description="Helical" evidence="8">
    <location>
        <begin position="47"/>
        <end position="67"/>
    </location>
</feature>
<evidence type="ECO:0000256" key="8">
    <source>
        <dbReference type="SAM" id="Phobius"/>
    </source>
</evidence>
<accession>A0A1G8UMC9</accession>
<dbReference type="Proteomes" id="UP000199050">
    <property type="component" value="Unassembled WGS sequence"/>
</dbReference>
<keyword evidence="5" id="KW-0378">Hydrolase</keyword>
<dbReference type="GO" id="GO:0006508">
    <property type="term" value="P:proteolysis"/>
    <property type="evidence" value="ECO:0007669"/>
    <property type="project" value="UniProtKB-KW"/>
</dbReference>
<keyword evidence="7 8" id="KW-0472">Membrane</keyword>
<dbReference type="EMBL" id="FNDX01000019">
    <property type="protein sequence ID" value="SDJ54315.1"/>
    <property type="molecule type" value="Genomic_DNA"/>
</dbReference>
<keyword evidence="6 8" id="KW-1133">Transmembrane helix</keyword>
<protein>
    <submittedName>
        <fullName evidence="9">Accessory gene regulator B</fullName>
    </submittedName>
</protein>
<reference evidence="10" key="1">
    <citation type="submission" date="2016-10" db="EMBL/GenBank/DDBJ databases">
        <authorList>
            <person name="Varghese N."/>
            <person name="Submissions S."/>
        </authorList>
    </citation>
    <scope>NUCLEOTIDE SEQUENCE [LARGE SCALE GENOMIC DNA]</scope>
    <source>
        <strain evidence="10">CGMCC 1.11012</strain>
    </source>
</reference>
<dbReference type="AlphaFoldDB" id="A0A1G8UMC9"/>
<proteinExistence type="predicted"/>